<name>A0A834KYL3_ORYME</name>
<comment type="caution">
    <text evidence="2">The sequence shown here is derived from an EMBL/GenBank/DDBJ whole genome shotgun (WGS) entry which is preliminary data.</text>
</comment>
<dbReference type="EMBL" id="WKFB01000104">
    <property type="protein sequence ID" value="KAF6735537.1"/>
    <property type="molecule type" value="Genomic_DNA"/>
</dbReference>
<gene>
    <name evidence="2" type="ORF">FQA47_024469</name>
</gene>
<protein>
    <submittedName>
        <fullName evidence="2">Uncharacterized protein</fullName>
    </submittedName>
</protein>
<organism evidence="2 3">
    <name type="scientific">Oryzias melastigma</name>
    <name type="common">Marine medaka</name>
    <dbReference type="NCBI Taxonomy" id="30732"/>
    <lineage>
        <taxon>Eukaryota</taxon>
        <taxon>Metazoa</taxon>
        <taxon>Chordata</taxon>
        <taxon>Craniata</taxon>
        <taxon>Vertebrata</taxon>
        <taxon>Euteleostomi</taxon>
        <taxon>Actinopterygii</taxon>
        <taxon>Neopterygii</taxon>
        <taxon>Teleostei</taxon>
        <taxon>Neoteleostei</taxon>
        <taxon>Acanthomorphata</taxon>
        <taxon>Ovalentaria</taxon>
        <taxon>Atherinomorphae</taxon>
        <taxon>Beloniformes</taxon>
        <taxon>Adrianichthyidae</taxon>
        <taxon>Oryziinae</taxon>
        <taxon>Oryzias</taxon>
    </lineage>
</organism>
<dbReference type="Proteomes" id="UP000646548">
    <property type="component" value="Unassembled WGS sequence"/>
</dbReference>
<dbReference type="AlphaFoldDB" id="A0A834KYL3"/>
<reference evidence="2" key="1">
    <citation type="journal article" name="BMC Genomics">
        <title>Long-read sequencing and de novo genome assembly of marine medaka (Oryzias melastigma).</title>
        <authorList>
            <person name="Liang P."/>
            <person name="Saqib H.S.A."/>
            <person name="Ni X."/>
            <person name="Shen Y."/>
        </authorList>
    </citation>
    <scope>NUCLEOTIDE SEQUENCE</scope>
    <source>
        <strain evidence="2">Bigg-433</strain>
    </source>
</reference>
<feature type="region of interest" description="Disordered" evidence="1">
    <location>
        <begin position="118"/>
        <end position="148"/>
    </location>
</feature>
<sequence>MDVLGMRMVAPGLQPLQRFHQATERWRRRADTERVHQQGNDPLPALHHARTLGACGAAGCHAQSWEHFCLTSVRSRKEASLKPSAAFFLSSWIFSHQPLQLLLLSDGGAELLLADERFGPSERDPSSSGTAQEGEEAGATLGPAKRPRAQTLMEGRTAVKPAAEPPESCVPLPALGRPPQPAVVRRQTLGPAVSAPSFSVEFNARDLQLVPPWDENDHALIVAVR</sequence>
<evidence type="ECO:0000256" key="1">
    <source>
        <dbReference type="SAM" id="MobiDB-lite"/>
    </source>
</evidence>
<evidence type="ECO:0000313" key="3">
    <source>
        <dbReference type="Proteomes" id="UP000646548"/>
    </source>
</evidence>
<proteinExistence type="predicted"/>
<evidence type="ECO:0000313" key="2">
    <source>
        <dbReference type="EMBL" id="KAF6735537.1"/>
    </source>
</evidence>
<accession>A0A834KYL3</accession>